<feature type="signal peptide" evidence="11">
    <location>
        <begin position="1"/>
        <end position="23"/>
    </location>
</feature>
<keyword evidence="13" id="KW-1185">Reference proteome</keyword>
<dbReference type="PANTHER" id="PTHR46300">
    <property type="entry name" value="P450, PUTATIVE (EUROFUNG)-RELATED-RELATED"/>
    <property type="match status" value="1"/>
</dbReference>
<feature type="binding site" description="axial binding residue" evidence="9">
    <location>
        <position position="443"/>
    </location>
    <ligand>
        <name>heme</name>
        <dbReference type="ChEBI" id="CHEBI:30413"/>
    </ligand>
    <ligandPart>
        <name>Fe</name>
        <dbReference type="ChEBI" id="CHEBI:18248"/>
    </ligandPart>
</feature>
<evidence type="ECO:0000256" key="10">
    <source>
        <dbReference type="RuleBase" id="RU000461"/>
    </source>
</evidence>
<evidence type="ECO:0000313" key="12">
    <source>
        <dbReference type="EMBL" id="KAJ3567140.1"/>
    </source>
</evidence>
<keyword evidence="6 10" id="KW-0560">Oxidoreductase</keyword>
<dbReference type="Gene3D" id="1.10.630.10">
    <property type="entry name" value="Cytochrome P450"/>
    <property type="match status" value="1"/>
</dbReference>
<dbReference type="GO" id="GO:0016705">
    <property type="term" value="F:oxidoreductase activity, acting on paired donors, with incorporation or reduction of molecular oxygen"/>
    <property type="evidence" value="ECO:0007669"/>
    <property type="project" value="InterPro"/>
</dbReference>
<proteinExistence type="inferred from homology"/>
<dbReference type="AlphaFoldDB" id="A0AAD5VQY8"/>
<evidence type="ECO:0000256" key="8">
    <source>
        <dbReference type="ARBA" id="ARBA00023033"/>
    </source>
</evidence>
<dbReference type="Pfam" id="PF00067">
    <property type="entry name" value="p450"/>
    <property type="match status" value="1"/>
</dbReference>
<dbReference type="PRINTS" id="PR00463">
    <property type="entry name" value="EP450I"/>
</dbReference>
<evidence type="ECO:0000313" key="13">
    <source>
        <dbReference type="Proteomes" id="UP001213000"/>
    </source>
</evidence>
<comment type="pathway">
    <text evidence="2">Secondary metabolite biosynthesis.</text>
</comment>
<comment type="similarity">
    <text evidence="3 10">Belongs to the cytochrome P450 family.</text>
</comment>
<evidence type="ECO:0008006" key="14">
    <source>
        <dbReference type="Google" id="ProtNLM"/>
    </source>
</evidence>
<dbReference type="PROSITE" id="PS00086">
    <property type="entry name" value="CYTOCHROME_P450"/>
    <property type="match status" value="1"/>
</dbReference>
<dbReference type="InterPro" id="IPR050364">
    <property type="entry name" value="Cytochrome_P450_fung"/>
</dbReference>
<feature type="chain" id="PRO_5042190049" description="Cytochrome P450" evidence="11">
    <location>
        <begin position="24"/>
        <end position="520"/>
    </location>
</feature>
<comment type="caution">
    <text evidence="12">The sequence shown here is derived from an EMBL/GenBank/DDBJ whole genome shotgun (WGS) entry which is preliminary data.</text>
</comment>
<dbReference type="PRINTS" id="PR00385">
    <property type="entry name" value="P450"/>
</dbReference>
<evidence type="ECO:0000256" key="11">
    <source>
        <dbReference type="SAM" id="SignalP"/>
    </source>
</evidence>
<evidence type="ECO:0000256" key="7">
    <source>
        <dbReference type="ARBA" id="ARBA00023004"/>
    </source>
</evidence>
<dbReference type="GO" id="GO:0020037">
    <property type="term" value="F:heme binding"/>
    <property type="evidence" value="ECO:0007669"/>
    <property type="project" value="InterPro"/>
</dbReference>
<keyword evidence="11" id="KW-0732">Signal</keyword>
<dbReference type="InterPro" id="IPR036396">
    <property type="entry name" value="Cyt_P450_sf"/>
</dbReference>
<reference evidence="12" key="1">
    <citation type="submission" date="2022-07" db="EMBL/GenBank/DDBJ databases">
        <title>Genome Sequence of Leucocoprinus birnbaumii.</title>
        <authorList>
            <person name="Buettner E."/>
        </authorList>
    </citation>
    <scope>NUCLEOTIDE SEQUENCE</scope>
    <source>
        <strain evidence="12">VT141</strain>
    </source>
</reference>
<comment type="cofactor">
    <cofactor evidence="1 9">
        <name>heme</name>
        <dbReference type="ChEBI" id="CHEBI:30413"/>
    </cofactor>
</comment>
<dbReference type="InterPro" id="IPR002401">
    <property type="entry name" value="Cyt_P450_E_grp-I"/>
</dbReference>
<dbReference type="Proteomes" id="UP001213000">
    <property type="component" value="Unassembled WGS sequence"/>
</dbReference>
<evidence type="ECO:0000256" key="9">
    <source>
        <dbReference type="PIRSR" id="PIRSR602401-1"/>
    </source>
</evidence>
<sequence length="520" mass="59191">MPIITSKDALFLLLCAIVHLVYRNQQKRRLLPLPPGPRRWPIVKNTFAVPLTNAHVHYQELGKKFGSKILFLEALGRPMLIVNDLDMARDLLEKRSAFYSSRPSMTMITDIVKIREWFSFMPYGDYWRVHRRMFQQHFSEKHLPYIEERAVGLIRKGLLANLLEFPDGVTEIIRKCVYSIRLEPMGYPIQRQNDPLVNLAEETFGVMSIIASPGKYFVNIVPALQHIPDWMPGAGFKEVAKEVRRNVDKLIAEPFEATMQMMTDGTAPPCFVTETLERLKSNKDYEVQAVYAKQTAAMIFGAVSETTVTGLKSFILAMLTHPDAMRKAQQELDDVIGTDRLVDSSDIPHLPYLSAIIKETLRWNPITPMCAPHQTTEEDVYMGYYIPKGCIVFANTYAILHDEEVFPGPEEFQPERFLKDGKIRDDILDPEFVATFGFGRRICPGARIARPLLYLVAASLLHLFDIVPALDRDGNPIKVIPQFKQAAIISEPLPFQCKMIPRKGRDVEGLLKGYIGTDPI</sequence>
<protein>
    <recommendedName>
        <fullName evidence="14">Cytochrome P450</fullName>
    </recommendedName>
</protein>
<keyword evidence="5 9" id="KW-0479">Metal-binding</keyword>
<evidence type="ECO:0000256" key="6">
    <source>
        <dbReference type="ARBA" id="ARBA00023002"/>
    </source>
</evidence>
<dbReference type="GO" id="GO:0004497">
    <property type="term" value="F:monooxygenase activity"/>
    <property type="evidence" value="ECO:0007669"/>
    <property type="project" value="UniProtKB-KW"/>
</dbReference>
<name>A0AAD5VQY8_9AGAR</name>
<evidence type="ECO:0000256" key="1">
    <source>
        <dbReference type="ARBA" id="ARBA00001971"/>
    </source>
</evidence>
<keyword evidence="4 9" id="KW-0349">Heme</keyword>
<dbReference type="CDD" id="cd11065">
    <property type="entry name" value="CYP64-like"/>
    <property type="match status" value="1"/>
</dbReference>
<evidence type="ECO:0000256" key="4">
    <source>
        <dbReference type="ARBA" id="ARBA00022617"/>
    </source>
</evidence>
<evidence type="ECO:0000256" key="2">
    <source>
        <dbReference type="ARBA" id="ARBA00005179"/>
    </source>
</evidence>
<dbReference type="EMBL" id="JANIEX010000434">
    <property type="protein sequence ID" value="KAJ3567140.1"/>
    <property type="molecule type" value="Genomic_DNA"/>
</dbReference>
<evidence type="ECO:0000256" key="5">
    <source>
        <dbReference type="ARBA" id="ARBA00022723"/>
    </source>
</evidence>
<evidence type="ECO:0000256" key="3">
    <source>
        <dbReference type="ARBA" id="ARBA00010617"/>
    </source>
</evidence>
<dbReference type="InterPro" id="IPR001128">
    <property type="entry name" value="Cyt_P450"/>
</dbReference>
<dbReference type="PANTHER" id="PTHR46300:SF7">
    <property type="entry name" value="P450, PUTATIVE (EUROFUNG)-RELATED"/>
    <property type="match status" value="1"/>
</dbReference>
<organism evidence="12 13">
    <name type="scientific">Leucocoprinus birnbaumii</name>
    <dbReference type="NCBI Taxonomy" id="56174"/>
    <lineage>
        <taxon>Eukaryota</taxon>
        <taxon>Fungi</taxon>
        <taxon>Dikarya</taxon>
        <taxon>Basidiomycota</taxon>
        <taxon>Agaricomycotina</taxon>
        <taxon>Agaricomycetes</taxon>
        <taxon>Agaricomycetidae</taxon>
        <taxon>Agaricales</taxon>
        <taxon>Agaricineae</taxon>
        <taxon>Agaricaceae</taxon>
        <taxon>Leucocoprinus</taxon>
    </lineage>
</organism>
<dbReference type="SUPFAM" id="SSF48264">
    <property type="entry name" value="Cytochrome P450"/>
    <property type="match status" value="1"/>
</dbReference>
<dbReference type="GO" id="GO:0005506">
    <property type="term" value="F:iron ion binding"/>
    <property type="evidence" value="ECO:0007669"/>
    <property type="project" value="InterPro"/>
</dbReference>
<dbReference type="InterPro" id="IPR017972">
    <property type="entry name" value="Cyt_P450_CS"/>
</dbReference>
<accession>A0AAD5VQY8</accession>
<keyword evidence="8 10" id="KW-0503">Monooxygenase</keyword>
<gene>
    <name evidence="12" type="ORF">NP233_g6558</name>
</gene>
<keyword evidence="7 9" id="KW-0408">Iron</keyword>